<keyword evidence="2" id="KW-1185">Reference proteome</keyword>
<protein>
    <submittedName>
        <fullName evidence="1">Uncharacterized protein</fullName>
    </submittedName>
</protein>
<dbReference type="EMBL" id="BPLR01004875">
    <property type="protein sequence ID" value="GIX98188.1"/>
    <property type="molecule type" value="Genomic_DNA"/>
</dbReference>
<evidence type="ECO:0000313" key="1">
    <source>
        <dbReference type="EMBL" id="GIX98188.1"/>
    </source>
</evidence>
<accession>A0AAV4PME9</accession>
<name>A0AAV4PME9_CAEEX</name>
<organism evidence="1 2">
    <name type="scientific">Caerostris extrusa</name>
    <name type="common">Bark spider</name>
    <name type="synonym">Caerostris bankana</name>
    <dbReference type="NCBI Taxonomy" id="172846"/>
    <lineage>
        <taxon>Eukaryota</taxon>
        <taxon>Metazoa</taxon>
        <taxon>Ecdysozoa</taxon>
        <taxon>Arthropoda</taxon>
        <taxon>Chelicerata</taxon>
        <taxon>Arachnida</taxon>
        <taxon>Araneae</taxon>
        <taxon>Araneomorphae</taxon>
        <taxon>Entelegynae</taxon>
        <taxon>Araneoidea</taxon>
        <taxon>Araneidae</taxon>
        <taxon>Caerostris</taxon>
    </lineage>
</organism>
<comment type="caution">
    <text evidence="1">The sequence shown here is derived from an EMBL/GenBank/DDBJ whole genome shotgun (WGS) entry which is preliminary data.</text>
</comment>
<dbReference type="Proteomes" id="UP001054945">
    <property type="component" value="Unassembled WGS sequence"/>
</dbReference>
<gene>
    <name evidence="1" type="ORF">CEXT_533291</name>
</gene>
<proteinExistence type="predicted"/>
<evidence type="ECO:0000313" key="2">
    <source>
        <dbReference type="Proteomes" id="UP001054945"/>
    </source>
</evidence>
<dbReference type="AlphaFoldDB" id="A0AAV4PME9"/>
<reference evidence="1 2" key="1">
    <citation type="submission" date="2021-06" db="EMBL/GenBank/DDBJ databases">
        <title>Caerostris extrusa draft genome.</title>
        <authorList>
            <person name="Kono N."/>
            <person name="Arakawa K."/>
        </authorList>
    </citation>
    <scope>NUCLEOTIDE SEQUENCE [LARGE SCALE GENOMIC DNA]</scope>
</reference>
<sequence>MCVTKPCLQPVASHPLAAGVILLLARYHAIWCGTRTSGVNQDLEKLKYVSYSIALWWSDSQMAEIAERVSLEVSEANLHRMKSEFFVEQEVSESVRHPLWYGREFFSNVEQSG</sequence>